<keyword evidence="2" id="KW-1185">Reference proteome</keyword>
<gene>
    <name evidence="1" type="ORF">KM029_22495</name>
</gene>
<protein>
    <submittedName>
        <fullName evidence="1">DUF481 domain-containing protein</fullName>
    </submittedName>
</protein>
<dbReference type="InterPro" id="IPR007433">
    <property type="entry name" value="DUF481"/>
</dbReference>
<sequence>MKFFYIVLIFFLGAAESYAISDTLKLAANVALMGSKQTGNLNQVGLTSEFGMHLSSVKTSTTMNVTYSYLNVEDITVLNDFWSNADFRFHQEHKVYPLVAMFYGFAHSYRINHALVTGAGAGWTPVKKSDKKLLELSAFVGYMNFEFQTEQAHKSSALGTIATFKTPINEAVYFEWNLKTYHSFTDSEYWGANNNISLVVNLVKELNLRVSHNWLYNDKTVPMVKKVNTLLLVGVQYNFKN</sequence>
<dbReference type="EMBL" id="CP076129">
    <property type="protein sequence ID" value="QWG09379.1"/>
    <property type="molecule type" value="Genomic_DNA"/>
</dbReference>
<organism evidence="1 2">
    <name type="scientific">Flammeovirga kamogawensis</name>
    <dbReference type="NCBI Taxonomy" id="373891"/>
    <lineage>
        <taxon>Bacteria</taxon>
        <taxon>Pseudomonadati</taxon>
        <taxon>Bacteroidota</taxon>
        <taxon>Cytophagia</taxon>
        <taxon>Cytophagales</taxon>
        <taxon>Flammeovirgaceae</taxon>
        <taxon>Flammeovirga</taxon>
    </lineage>
</organism>
<reference evidence="1 2" key="1">
    <citation type="submission" date="2021-05" db="EMBL/GenBank/DDBJ databases">
        <title>Comparative genomic studies on the polysaccharide-degrading batcterial strains of the Flammeovirga genus.</title>
        <authorList>
            <person name="Zewei F."/>
            <person name="Zheng Z."/>
            <person name="Yu L."/>
            <person name="Ruyue G."/>
            <person name="Yanhong M."/>
            <person name="Yuanyuan C."/>
            <person name="Jingyan G."/>
            <person name="Wenjun H."/>
        </authorList>
    </citation>
    <scope>NUCLEOTIDE SEQUENCE [LARGE SCALE GENOMIC DNA]</scope>
    <source>
        <strain evidence="1 2">YS10</strain>
    </source>
</reference>
<evidence type="ECO:0000313" key="1">
    <source>
        <dbReference type="EMBL" id="QWG09379.1"/>
    </source>
</evidence>
<dbReference type="RefSeq" id="WP_144076054.1">
    <property type="nucleotide sequence ID" value="NZ_CP076129.1"/>
</dbReference>
<proteinExistence type="predicted"/>
<name>A0ABX8H108_9BACT</name>
<accession>A0ABX8H108</accession>
<dbReference type="Pfam" id="PF04338">
    <property type="entry name" value="DUF481"/>
    <property type="match status" value="1"/>
</dbReference>
<dbReference type="Proteomes" id="UP000682802">
    <property type="component" value="Chromosome 2"/>
</dbReference>
<evidence type="ECO:0000313" key="2">
    <source>
        <dbReference type="Proteomes" id="UP000682802"/>
    </source>
</evidence>